<accession>A0A347WK06</accession>
<protein>
    <recommendedName>
        <fullName evidence="5">Bifunctional protein PyrR</fullName>
    </recommendedName>
    <domain>
        <recommendedName>
            <fullName evidence="5">Pyrimidine operon regulatory protein</fullName>
        </recommendedName>
    </domain>
    <domain>
        <recommendedName>
            <fullName evidence="5">Uracil phosphoribosyltransferase</fullName>
            <shortName evidence="5">UPRTase</shortName>
            <ecNumber evidence="5">2.4.2.9</ecNumber>
        </recommendedName>
    </domain>
</protein>
<comment type="catalytic activity">
    <reaction evidence="5">
        <text>UMP + diphosphate = 5-phospho-alpha-D-ribose 1-diphosphate + uracil</text>
        <dbReference type="Rhea" id="RHEA:13017"/>
        <dbReference type="ChEBI" id="CHEBI:17568"/>
        <dbReference type="ChEBI" id="CHEBI:33019"/>
        <dbReference type="ChEBI" id="CHEBI:57865"/>
        <dbReference type="ChEBI" id="CHEBI:58017"/>
        <dbReference type="EC" id="2.4.2.9"/>
    </reaction>
</comment>
<dbReference type="NCBIfam" id="NF003549">
    <property type="entry name" value="PRK05205.1-5"/>
    <property type="match status" value="1"/>
</dbReference>
<sequence length="176" mass="20074">MKQIMDEAAIGRSLRRMSHEIIERNQSLEEVILVGVQTRGEPLARRIQANIAAFEGVTIPVELLDVTFYRDDLSRLQREPLVKNPAFTHELNNKRLVIVDDVLFTGRTVRAAMDALLSNQRPKQIQLAVLIDRGHRELPIRPDFVGKNVPTSQNEQVQVKLQETDGEESVFIQERA</sequence>
<name>A0A347WK06_9LACT</name>
<dbReference type="PANTHER" id="PTHR11608:SF0">
    <property type="entry name" value="BIFUNCTIONAL PROTEIN PYRR"/>
    <property type="match status" value="1"/>
</dbReference>
<dbReference type="InterPro" id="IPR029057">
    <property type="entry name" value="PRTase-like"/>
</dbReference>
<dbReference type="EC" id="2.4.2.9" evidence="5"/>
<dbReference type="GO" id="GO:0006353">
    <property type="term" value="P:DNA-templated transcription termination"/>
    <property type="evidence" value="ECO:0007669"/>
    <property type="project" value="UniProtKB-UniRule"/>
</dbReference>
<dbReference type="EMBL" id="CP023434">
    <property type="protein sequence ID" value="AXY25413.1"/>
    <property type="molecule type" value="Genomic_DNA"/>
</dbReference>
<dbReference type="GO" id="GO:0003723">
    <property type="term" value="F:RNA binding"/>
    <property type="evidence" value="ECO:0007669"/>
    <property type="project" value="UniProtKB-UniRule"/>
</dbReference>
<organism evidence="7 8">
    <name type="scientific">Suicoccus acidiformans</name>
    <dbReference type="NCBI Taxonomy" id="2036206"/>
    <lineage>
        <taxon>Bacteria</taxon>
        <taxon>Bacillati</taxon>
        <taxon>Bacillota</taxon>
        <taxon>Bacilli</taxon>
        <taxon>Lactobacillales</taxon>
        <taxon>Aerococcaceae</taxon>
        <taxon>Suicoccus</taxon>
    </lineage>
</organism>
<dbReference type="InterPro" id="IPR023050">
    <property type="entry name" value="PyrR"/>
</dbReference>
<dbReference type="FunFam" id="3.40.50.2020:FF:000020">
    <property type="entry name" value="Bifunctional protein PyrR"/>
    <property type="match status" value="1"/>
</dbReference>
<evidence type="ECO:0000313" key="8">
    <source>
        <dbReference type="Proteomes" id="UP000263232"/>
    </source>
</evidence>
<keyword evidence="4 5" id="KW-0804">Transcription</keyword>
<gene>
    <name evidence="5" type="primary">pyrR</name>
    <name evidence="7" type="ORF">CL176_05020</name>
</gene>
<keyword evidence="3 5" id="KW-0805">Transcription regulation</keyword>
<keyword evidence="2 5" id="KW-0806">Transcription termination</keyword>
<comment type="similarity">
    <text evidence="1 5">Belongs to the purine/pyrimidine phosphoribosyltransferase family. PyrR subfamily.</text>
</comment>
<comment type="subunit">
    <text evidence="5">Homodimer and homohexamer; in equilibrium.</text>
</comment>
<feature type="short sequence motif" description="PRPP-binding" evidence="5">
    <location>
        <begin position="96"/>
        <end position="108"/>
    </location>
</feature>
<keyword evidence="5 7" id="KW-0328">Glycosyltransferase</keyword>
<dbReference type="GO" id="GO:0004845">
    <property type="term" value="F:uracil phosphoribosyltransferase activity"/>
    <property type="evidence" value="ECO:0007669"/>
    <property type="project" value="UniProtKB-UniRule"/>
</dbReference>
<dbReference type="OrthoDB" id="9802227at2"/>
<evidence type="ECO:0000256" key="4">
    <source>
        <dbReference type="ARBA" id="ARBA00023163"/>
    </source>
</evidence>
<feature type="domain" description="Phosphoribosyltransferase" evidence="6">
    <location>
        <begin position="2"/>
        <end position="163"/>
    </location>
</feature>
<dbReference type="CDD" id="cd06223">
    <property type="entry name" value="PRTases_typeI"/>
    <property type="match status" value="1"/>
</dbReference>
<keyword evidence="5 7" id="KW-0808">Transferase</keyword>
<dbReference type="InterPro" id="IPR000836">
    <property type="entry name" value="PRTase_dom"/>
</dbReference>
<evidence type="ECO:0000259" key="6">
    <source>
        <dbReference type="Pfam" id="PF00156"/>
    </source>
</evidence>
<dbReference type="Gene3D" id="3.40.50.2020">
    <property type="match status" value="1"/>
</dbReference>
<keyword evidence="5" id="KW-0694">RNA-binding</keyword>
<proteinExistence type="inferred from homology"/>
<evidence type="ECO:0000256" key="3">
    <source>
        <dbReference type="ARBA" id="ARBA00023015"/>
    </source>
</evidence>
<dbReference type="Proteomes" id="UP000263232">
    <property type="component" value="Chromosome"/>
</dbReference>
<comment type="function">
    <text evidence="5">Also displays a weak uracil phosphoribosyltransferase activity which is not physiologically significant.</text>
</comment>
<dbReference type="InterPro" id="IPR050137">
    <property type="entry name" value="PyrR_bifunctional"/>
</dbReference>
<dbReference type="AlphaFoldDB" id="A0A347WK06"/>
<evidence type="ECO:0000256" key="5">
    <source>
        <dbReference type="HAMAP-Rule" id="MF_01219"/>
    </source>
</evidence>
<dbReference type="KEGG" id="abae:CL176_05020"/>
<dbReference type="NCBIfam" id="NF003548">
    <property type="entry name" value="PRK05205.1-4"/>
    <property type="match status" value="1"/>
</dbReference>
<dbReference type="SUPFAM" id="SSF53271">
    <property type="entry name" value="PRTase-like"/>
    <property type="match status" value="1"/>
</dbReference>
<evidence type="ECO:0000256" key="2">
    <source>
        <dbReference type="ARBA" id="ARBA00022472"/>
    </source>
</evidence>
<dbReference type="HAMAP" id="MF_01219">
    <property type="entry name" value="PyrR"/>
    <property type="match status" value="1"/>
</dbReference>
<evidence type="ECO:0000256" key="1">
    <source>
        <dbReference type="ARBA" id="ARBA00005565"/>
    </source>
</evidence>
<dbReference type="RefSeq" id="WP_118990325.1">
    <property type="nucleotide sequence ID" value="NZ_CP023434.1"/>
</dbReference>
<evidence type="ECO:0000313" key="7">
    <source>
        <dbReference type="EMBL" id="AXY25413.1"/>
    </source>
</evidence>
<dbReference type="PANTHER" id="PTHR11608">
    <property type="entry name" value="BIFUNCTIONAL PROTEIN PYRR"/>
    <property type="match status" value="1"/>
</dbReference>
<dbReference type="Pfam" id="PF00156">
    <property type="entry name" value="Pribosyltran"/>
    <property type="match status" value="1"/>
</dbReference>
<keyword evidence="8" id="KW-1185">Reference proteome</keyword>
<reference evidence="7 8" key="1">
    <citation type="submission" date="2017-09" db="EMBL/GenBank/DDBJ databases">
        <title>Complete genome sequence of Oxytococcus suis strain ZY16052.</title>
        <authorList>
            <person name="Li F."/>
        </authorList>
    </citation>
    <scope>NUCLEOTIDE SEQUENCE [LARGE SCALE GENOMIC DNA]</scope>
    <source>
        <strain evidence="7 8">ZY16052</strain>
    </source>
</reference>
<comment type="function">
    <text evidence="5">Regulates transcriptional attenuation of the pyrimidine nucleotide (pyr) operon by binding in a uridine-dependent manner to specific sites on pyr mRNA. This disrupts an antiterminator hairpin in the RNA and favors formation of a downstream transcription terminator, leading to a reduced expression of downstream genes.</text>
</comment>